<name>A0A7U9TKW0_9MOLU</name>
<sequence>MNLWVIIIALNAILSAILMSRVQKKKKRMLLLSIAFLLLIYKITEYTIYGLNLEIGKIPIEFSTLSYFLFGITILFHIKTFYPVAAFASFISGIGYLIAFIFIGEQYVLVNGLYTTIVSFTSHFILFFGSILLKSFFEIKKEHIKYILIYTVIYLIYVIIVNSFVNLDNSFLFIQILLKADILAYLMPSQATDGFAYFIYYFSIFMIYRLTLSIFYKIFKHHKRNQEAFDEYSI</sequence>
<gene>
    <name evidence="1" type="ORF">MPAN_015520</name>
</gene>
<dbReference type="KEGG" id="manr:MPAN_015520"/>
<proteinExistence type="predicted"/>
<dbReference type="EMBL" id="AP024412">
    <property type="protein sequence ID" value="BCR36659.1"/>
    <property type="molecule type" value="Genomic_DNA"/>
</dbReference>
<keyword evidence="2" id="KW-1185">Reference proteome</keyword>
<reference evidence="1" key="1">
    <citation type="submission" date="2021-01" db="EMBL/GenBank/DDBJ databases">
        <title>Draft genome sequence of Acholeplasmataceae bacterium strain Mahy22.</title>
        <authorList>
            <person name="Watanabe M."/>
            <person name="Kojima H."/>
            <person name="Fukui M."/>
        </authorList>
    </citation>
    <scope>NUCLEOTIDE SEQUENCE</scope>
    <source>
        <strain evidence="1">Mahy22</strain>
    </source>
</reference>
<dbReference type="Proteomes" id="UP000620133">
    <property type="component" value="Chromosome"/>
</dbReference>
<evidence type="ECO:0000313" key="2">
    <source>
        <dbReference type="Proteomes" id="UP000620133"/>
    </source>
</evidence>
<evidence type="ECO:0000313" key="1">
    <source>
        <dbReference type="EMBL" id="BCR36659.1"/>
    </source>
</evidence>
<accession>A0A7U9TKW0</accession>
<organism evidence="1 2">
    <name type="scientific">Mariniplasma anaerobium</name>
    <dbReference type="NCBI Taxonomy" id="2735436"/>
    <lineage>
        <taxon>Bacteria</taxon>
        <taxon>Bacillati</taxon>
        <taxon>Mycoplasmatota</taxon>
        <taxon>Mollicutes</taxon>
        <taxon>Acholeplasmatales</taxon>
        <taxon>Acholeplasmataceae</taxon>
        <taxon>Mariniplasma</taxon>
    </lineage>
</organism>
<dbReference type="RefSeq" id="WP_176239305.1">
    <property type="nucleotide sequence ID" value="NZ_AP024412.1"/>
</dbReference>
<protein>
    <submittedName>
        <fullName evidence="1">Uncharacterized protein</fullName>
    </submittedName>
</protein>
<dbReference type="AlphaFoldDB" id="A0A7U9TKW0"/>